<dbReference type="GO" id="GO:0050839">
    <property type="term" value="F:cell adhesion molecule binding"/>
    <property type="evidence" value="ECO:0007669"/>
    <property type="project" value="TreeGrafter"/>
</dbReference>
<dbReference type="SUPFAM" id="SSF50044">
    <property type="entry name" value="SH3-domain"/>
    <property type="match status" value="1"/>
</dbReference>
<protein>
    <recommendedName>
        <fullName evidence="16">Tight junction protein 3</fullName>
    </recommendedName>
</protein>
<dbReference type="PANTHER" id="PTHR13865">
    <property type="entry name" value="TIGHT JUNCTION PROTEIN"/>
    <property type="match status" value="1"/>
</dbReference>
<dbReference type="SMART" id="SM00228">
    <property type="entry name" value="PDZ"/>
    <property type="match status" value="3"/>
</dbReference>
<dbReference type="GO" id="GO:0005923">
    <property type="term" value="C:bicellular tight junction"/>
    <property type="evidence" value="ECO:0007669"/>
    <property type="project" value="UniProtKB-SubCell"/>
</dbReference>
<dbReference type="GeneTree" id="ENSGT00940000160036"/>
<evidence type="ECO:0000313" key="14">
    <source>
        <dbReference type="Ensembl" id="ENSOTSP00005141125.1"/>
    </source>
</evidence>
<dbReference type="Ensembl" id="ENSOTST00005116896.1">
    <property type="protein sequence ID" value="ENSOTSP00005141125.1"/>
    <property type="gene ID" value="ENSOTSG00005035701.2"/>
</dbReference>
<dbReference type="PROSITE" id="PS50052">
    <property type="entry name" value="GUANYLATE_KINASE_2"/>
    <property type="match status" value="1"/>
</dbReference>
<comment type="subcellular location">
    <subcellularLocation>
        <location evidence="2">Cell junction</location>
        <location evidence="2">Tight junction</location>
    </subcellularLocation>
    <subcellularLocation>
        <location evidence="1">Cell membrane</location>
        <topology evidence="1">Peripheral membrane protein</topology>
        <orientation evidence="1">Cytoplasmic side</orientation>
    </subcellularLocation>
</comment>
<feature type="region of interest" description="Disordered" evidence="11">
    <location>
        <begin position="706"/>
        <end position="786"/>
    </location>
</feature>
<evidence type="ECO:0000256" key="6">
    <source>
        <dbReference type="ARBA" id="ARBA00022475"/>
    </source>
</evidence>
<evidence type="ECO:0000256" key="1">
    <source>
        <dbReference type="ARBA" id="ARBA00004413"/>
    </source>
</evidence>
<sequence length="906" mass="100900">MVNGECLCFAIGFTCCNRFDDVFQKPEMEELMIWEQHTITLSKDSKMGFGFAISGGRDKPNPDSGGTAVMVSDVVRNGPAMGRLFVRDQIVMVNGVSMDNVYSTFTIQNLKSCGKTANIVSSCTVLLSMVGSSIFTSEFKASVTTISYCLSLPVPEYGLKLGSQIFIKHMTETGLAAKEGTLQEGDLILKINGMTTENLSLLETKHLVEKSRGKLTMMVLRDDRKFLVSIPEVDDSAPNSEEDRRSHSSSELEGEGARAKGKDNRDSSYLSLVTSPRCVRHCPGLLLKPTPLAEVSPETMSFVKEGSVGLRLVGGNDVGIFVGGVQPNSPAHEQGMKEGDQIMQVNGVDFGHFNREEAAMFLINIKRGEPVDIRTQNKMDIYKKILKSNLGDSFYIRTHFDNEAEGHNSLAFTRGEVFRVVDTMHRGKLGKWLAIRMGNDLHELDKGTIPNQVSGPRAEFWKLRGLRGAKKNVRRTRDDLLQLTIQGKFPAYERVLLREANFKRPIVILGPLNDVAMEKLAREMPDEYEVAEMVPRSSGADSASTVIKLDTVRRIAEKNKHPLLDITPTAVERLNYIQYHPMVLFLDPHSRKDVKVMRQRMCPNSNKSSRRLYAQALKMRRHCGHLFAARIALQPSSNVWYETLKDKIRHQQAKPVWVSEVTLEGGGEEELDALDRTHSDYLSAASDLEDTDGEAFTDGEVYTDNEDLEEPFDSSNQPRISRPTALARSSEPAAEYHSPDPSPEPLGEVPPLMHVPEPRSTRRPSDSSPHDVVTDDTPSYHSFSDSDFSAIDPAVPTTHSDEHPDFIAPNPRIFVPEPPSAELLPESPPSVTMSVIEKKLQQVLMGIGVQLQNFRLENTVPGLQNKNAGAHHSRTTTLMHKVPELQNYSCSPYSSRAQPLPLKWEM</sequence>
<dbReference type="CDD" id="cd06729">
    <property type="entry name" value="PDZ3_ZO1-like_domain"/>
    <property type="match status" value="1"/>
</dbReference>
<feature type="compositionally biased region" description="Basic and acidic residues" evidence="11">
    <location>
        <begin position="241"/>
        <end position="266"/>
    </location>
</feature>
<dbReference type="Gene3D" id="3.40.50.300">
    <property type="entry name" value="P-loop containing nucleotide triphosphate hydrolases"/>
    <property type="match status" value="1"/>
</dbReference>
<keyword evidence="15" id="KW-1185">Reference proteome</keyword>
<evidence type="ECO:0008006" key="16">
    <source>
        <dbReference type="Google" id="ProtNLM"/>
    </source>
</evidence>
<dbReference type="InterPro" id="IPR036034">
    <property type="entry name" value="PDZ_sf"/>
</dbReference>
<feature type="domain" description="PDZ" evidence="13">
    <location>
        <begin position="156"/>
        <end position="223"/>
    </location>
</feature>
<feature type="region of interest" description="Disordered" evidence="11">
    <location>
        <begin position="231"/>
        <end position="267"/>
    </location>
</feature>
<dbReference type="FunFam" id="3.40.50.300:FF:000110">
    <property type="entry name" value="tight junction protein ZO-1 isoform X1"/>
    <property type="match status" value="1"/>
</dbReference>
<feature type="domain" description="PDZ" evidence="13">
    <location>
        <begin position="38"/>
        <end position="119"/>
    </location>
</feature>
<dbReference type="SUPFAM" id="SSF52540">
    <property type="entry name" value="P-loop containing nucleoside triphosphate hydrolases"/>
    <property type="match status" value="1"/>
</dbReference>
<evidence type="ECO:0000259" key="13">
    <source>
        <dbReference type="PROSITE" id="PS50106"/>
    </source>
</evidence>
<reference evidence="15" key="1">
    <citation type="journal article" date="2018" name="PLoS ONE">
        <title>Chinook salmon (Oncorhynchus tshawytscha) genome and transcriptome.</title>
        <authorList>
            <person name="Christensen K.A."/>
            <person name="Leong J.S."/>
            <person name="Sakhrani D."/>
            <person name="Biagi C.A."/>
            <person name="Minkley D.R."/>
            <person name="Withler R.E."/>
            <person name="Rondeau E.B."/>
            <person name="Koop B.F."/>
            <person name="Devlin R.H."/>
        </authorList>
    </citation>
    <scope>NUCLEOTIDE SEQUENCE [LARGE SCALE GENOMIC DNA]</scope>
</reference>
<evidence type="ECO:0000256" key="9">
    <source>
        <dbReference type="ARBA" id="ARBA00022949"/>
    </source>
</evidence>
<dbReference type="Pfam" id="PF00595">
    <property type="entry name" value="PDZ"/>
    <property type="match status" value="3"/>
</dbReference>
<comment type="similarity">
    <text evidence="3">Belongs to the MAGUK family.</text>
</comment>
<dbReference type="GO" id="GO:0005886">
    <property type="term" value="C:plasma membrane"/>
    <property type="evidence" value="ECO:0007669"/>
    <property type="project" value="UniProtKB-SubCell"/>
</dbReference>
<evidence type="ECO:0000256" key="10">
    <source>
        <dbReference type="ARBA" id="ARBA00023136"/>
    </source>
</evidence>
<dbReference type="Proteomes" id="UP000694402">
    <property type="component" value="Unassembled WGS sequence"/>
</dbReference>
<dbReference type="InterPro" id="IPR008144">
    <property type="entry name" value="Guanylate_kin-like_dom"/>
</dbReference>
<feature type="domain" description="Guanylate kinase-like" evidence="12">
    <location>
        <begin position="549"/>
        <end position="649"/>
    </location>
</feature>
<dbReference type="GO" id="GO:0150105">
    <property type="term" value="P:protein localization to cell-cell junction"/>
    <property type="evidence" value="ECO:0007669"/>
    <property type="project" value="TreeGrafter"/>
</dbReference>
<evidence type="ECO:0000256" key="5">
    <source>
        <dbReference type="ARBA" id="ARBA00022443"/>
    </source>
</evidence>
<keyword evidence="9" id="KW-0965">Cell junction</keyword>
<keyword evidence="5" id="KW-0728">SH3 domain</keyword>
<feature type="compositionally biased region" description="Basic and acidic residues" evidence="11">
    <location>
        <begin position="756"/>
        <end position="773"/>
    </location>
</feature>
<evidence type="ECO:0000256" key="8">
    <source>
        <dbReference type="ARBA" id="ARBA00022737"/>
    </source>
</evidence>
<dbReference type="FunFam" id="2.30.42.10:FF:000013">
    <property type="entry name" value="Putative tight junction protein ZO-1"/>
    <property type="match status" value="1"/>
</dbReference>
<organism evidence="14 15">
    <name type="scientific">Oncorhynchus tshawytscha</name>
    <name type="common">Chinook salmon</name>
    <name type="synonym">Salmo tshawytscha</name>
    <dbReference type="NCBI Taxonomy" id="74940"/>
    <lineage>
        <taxon>Eukaryota</taxon>
        <taxon>Metazoa</taxon>
        <taxon>Chordata</taxon>
        <taxon>Craniata</taxon>
        <taxon>Vertebrata</taxon>
        <taxon>Euteleostomi</taxon>
        <taxon>Actinopterygii</taxon>
        <taxon>Neopterygii</taxon>
        <taxon>Teleostei</taxon>
        <taxon>Protacanthopterygii</taxon>
        <taxon>Salmoniformes</taxon>
        <taxon>Salmonidae</taxon>
        <taxon>Salmoninae</taxon>
        <taxon>Oncorhynchus</taxon>
    </lineage>
</organism>
<feature type="domain" description="PDZ" evidence="13">
    <location>
        <begin position="304"/>
        <end position="362"/>
    </location>
</feature>
<evidence type="ECO:0000256" key="7">
    <source>
        <dbReference type="ARBA" id="ARBA00022553"/>
    </source>
</evidence>
<dbReference type="InterPro" id="IPR008145">
    <property type="entry name" value="GK/Ca_channel_bsu"/>
</dbReference>
<dbReference type="FunFam" id="2.30.42.10:FF:000009">
    <property type="entry name" value="Putative tight junction protein ZO-1"/>
    <property type="match status" value="1"/>
</dbReference>
<dbReference type="PRINTS" id="PR01600">
    <property type="entry name" value="ZONOCCLUDNS3"/>
</dbReference>
<dbReference type="InterPro" id="IPR005417">
    <property type="entry name" value="ZO"/>
</dbReference>
<dbReference type="CDD" id="cd06727">
    <property type="entry name" value="PDZ1_ZO1-like"/>
    <property type="match status" value="1"/>
</dbReference>
<dbReference type="SMART" id="SM00072">
    <property type="entry name" value="GuKc"/>
    <property type="match status" value="1"/>
</dbReference>
<dbReference type="AlphaFoldDB" id="A0AAZ3RLI2"/>
<dbReference type="GO" id="GO:1905605">
    <property type="term" value="P:positive regulation of blood-brain barrier permeability"/>
    <property type="evidence" value="ECO:0007669"/>
    <property type="project" value="TreeGrafter"/>
</dbReference>
<dbReference type="Gene3D" id="2.30.42.10">
    <property type="match status" value="3"/>
</dbReference>
<evidence type="ECO:0000313" key="15">
    <source>
        <dbReference type="Proteomes" id="UP000694402"/>
    </source>
</evidence>
<dbReference type="PANTHER" id="PTHR13865:SF11">
    <property type="entry name" value="TIGHT JUNCTION PROTEIN ZO-3"/>
    <property type="match status" value="1"/>
</dbReference>
<dbReference type="GO" id="GO:0098609">
    <property type="term" value="P:cell-cell adhesion"/>
    <property type="evidence" value="ECO:0007669"/>
    <property type="project" value="TreeGrafter"/>
</dbReference>
<keyword evidence="8" id="KW-0677">Repeat</keyword>
<reference evidence="14" key="3">
    <citation type="submission" date="2025-09" db="UniProtKB">
        <authorList>
            <consortium name="Ensembl"/>
        </authorList>
    </citation>
    <scope>IDENTIFICATION</scope>
</reference>
<accession>A0AAZ3RLI2</accession>
<evidence type="ECO:0000256" key="4">
    <source>
        <dbReference type="ARBA" id="ARBA00022427"/>
    </source>
</evidence>
<dbReference type="InterPro" id="IPR027417">
    <property type="entry name" value="P-loop_NTPase"/>
</dbReference>
<dbReference type="InterPro" id="IPR005420">
    <property type="entry name" value="ZO-3"/>
</dbReference>
<keyword evidence="10" id="KW-0472">Membrane</keyword>
<evidence type="ECO:0000256" key="3">
    <source>
        <dbReference type="ARBA" id="ARBA00007014"/>
    </source>
</evidence>
<proteinExistence type="inferred from homology"/>
<dbReference type="InterPro" id="IPR001478">
    <property type="entry name" value="PDZ"/>
</dbReference>
<dbReference type="Pfam" id="PF00625">
    <property type="entry name" value="Guanylate_kin"/>
    <property type="match status" value="1"/>
</dbReference>
<dbReference type="GO" id="GO:0090557">
    <property type="term" value="P:establishment of endothelial intestinal barrier"/>
    <property type="evidence" value="ECO:0007669"/>
    <property type="project" value="TreeGrafter"/>
</dbReference>
<reference evidence="14" key="2">
    <citation type="submission" date="2025-08" db="UniProtKB">
        <authorList>
            <consortium name="Ensembl"/>
        </authorList>
    </citation>
    <scope>IDENTIFICATION</scope>
</reference>
<gene>
    <name evidence="14" type="primary">TJP3</name>
</gene>
<dbReference type="SUPFAM" id="SSF50156">
    <property type="entry name" value="PDZ domain-like"/>
    <property type="match status" value="3"/>
</dbReference>
<dbReference type="InterPro" id="IPR036028">
    <property type="entry name" value="SH3-like_dom_sf"/>
</dbReference>
<keyword evidence="6" id="KW-1003">Cell membrane</keyword>
<keyword evidence="7" id="KW-0597">Phosphoprotein</keyword>
<evidence type="ECO:0000256" key="2">
    <source>
        <dbReference type="ARBA" id="ARBA00004435"/>
    </source>
</evidence>
<dbReference type="PROSITE" id="PS50106">
    <property type="entry name" value="PDZ"/>
    <property type="match status" value="3"/>
</dbReference>
<name>A0AAZ3RLI2_ONCTS</name>
<keyword evidence="4" id="KW-0796">Tight junction</keyword>
<feature type="compositionally biased region" description="Polar residues" evidence="11">
    <location>
        <begin position="776"/>
        <end position="786"/>
    </location>
</feature>
<dbReference type="Gene3D" id="2.30.30.40">
    <property type="entry name" value="SH3 Domains"/>
    <property type="match status" value="1"/>
</dbReference>
<evidence type="ECO:0000256" key="11">
    <source>
        <dbReference type="SAM" id="MobiDB-lite"/>
    </source>
</evidence>
<dbReference type="PRINTS" id="PR01597">
    <property type="entry name" value="ZONOCCLUDNS"/>
</dbReference>
<dbReference type="GO" id="GO:0045216">
    <property type="term" value="P:cell-cell junction organization"/>
    <property type="evidence" value="ECO:0007669"/>
    <property type="project" value="TreeGrafter"/>
</dbReference>
<evidence type="ECO:0000259" key="12">
    <source>
        <dbReference type="PROSITE" id="PS50052"/>
    </source>
</evidence>
<dbReference type="CDD" id="cd06728">
    <property type="entry name" value="PDZ2_ZO1-like_ds"/>
    <property type="match status" value="1"/>
</dbReference>